<dbReference type="EMBL" id="PYLS01000005">
    <property type="protein sequence ID" value="PST83099.1"/>
    <property type="molecule type" value="Genomic_DNA"/>
</dbReference>
<dbReference type="Proteomes" id="UP000240912">
    <property type="component" value="Unassembled WGS sequence"/>
</dbReference>
<organism evidence="1 2">
    <name type="scientific">Pedobacter yulinensis</name>
    <dbReference type="NCBI Taxonomy" id="2126353"/>
    <lineage>
        <taxon>Bacteria</taxon>
        <taxon>Pseudomonadati</taxon>
        <taxon>Bacteroidota</taxon>
        <taxon>Sphingobacteriia</taxon>
        <taxon>Sphingobacteriales</taxon>
        <taxon>Sphingobacteriaceae</taxon>
        <taxon>Pedobacter</taxon>
    </lineage>
</organism>
<proteinExistence type="predicted"/>
<sequence>MKRCYALICAAGDDVNPQHQAYLYDRICFFEGRPQRYGTQFGDRGLYPVEDWEVMVRLREELGLSAHDEKLITESKYPGDAINLHSHDEVFCQWRKKVGWI</sequence>
<name>A0A2T3HL07_9SPHI</name>
<dbReference type="OrthoDB" id="2989458at2"/>
<comment type="caution">
    <text evidence="1">The sequence shown here is derived from an EMBL/GenBank/DDBJ whole genome shotgun (WGS) entry which is preliminary data.</text>
</comment>
<accession>A0A2T3HL07</accession>
<evidence type="ECO:0000313" key="2">
    <source>
        <dbReference type="Proteomes" id="UP000240912"/>
    </source>
</evidence>
<dbReference type="RefSeq" id="WP_107215359.1">
    <property type="nucleotide sequence ID" value="NZ_KZ686269.1"/>
</dbReference>
<protein>
    <submittedName>
        <fullName evidence="1">Uncharacterized protein</fullName>
    </submittedName>
</protein>
<keyword evidence="2" id="KW-1185">Reference proteome</keyword>
<evidence type="ECO:0000313" key="1">
    <source>
        <dbReference type="EMBL" id="PST83099.1"/>
    </source>
</evidence>
<reference evidence="1 2" key="1">
    <citation type="submission" date="2018-03" db="EMBL/GenBank/DDBJ databases">
        <authorList>
            <person name="Keele B.F."/>
        </authorList>
    </citation>
    <scope>NUCLEOTIDE SEQUENCE [LARGE SCALE GENOMIC DNA]</scope>
    <source>
        <strain evidence="1 2">YL28-9</strain>
    </source>
</reference>
<dbReference type="AlphaFoldDB" id="A0A2T3HL07"/>
<gene>
    <name evidence="1" type="ORF">C7T94_10820</name>
</gene>